<proteinExistence type="predicted"/>
<feature type="transmembrane region" description="Helical" evidence="1">
    <location>
        <begin position="21"/>
        <end position="41"/>
    </location>
</feature>
<keyword evidence="1" id="KW-1133">Transmembrane helix</keyword>
<dbReference type="AlphaFoldDB" id="A0A5J4L149"/>
<organism evidence="2">
    <name type="scientific">hot springs metagenome</name>
    <dbReference type="NCBI Taxonomy" id="433727"/>
    <lineage>
        <taxon>unclassified sequences</taxon>
        <taxon>metagenomes</taxon>
        <taxon>ecological metagenomes</taxon>
    </lineage>
</organism>
<evidence type="ECO:0000256" key="1">
    <source>
        <dbReference type="SAM" id="Phobius"/>
    </source>
</evidence>
<keyword evidence="1" id="KW-0812">Transmembrane</keyword>
<reference evidence="2" key="1">
    <citation type="submission" date="2019-10" db="EMBL/GenBank/DDBJ databases">
        <title>Metagenomic sequencing of thiosulfate-disproportionating enrichment culture.</title>
        <authorList>
            <person name="Umezawa K."/>
            <person name="Kojima H."/>
            <person name="Fukui M."/>
        </authorList>
    </citation>
    <scope>NUCLEOTIDE SEQUENCE</scope>
    <source>
        <strain evidence="2">45J</strain>
    </source>
</reference>
<keyword evidence="1" id="KW-0472">Membrane</keyword>
<comment type="caution">
    <text evidence="2">The sequence shown here is derived from an EMBL/GenBank/DDBJ whole genome shotgun (WGS) entry which is preliminary data.</text>
</comment>
<gene>
    <name evidence="2" type="ORF">A45J_0266</name>
</gene>
<accession>A0A5J4L149</accession>
<sequence>MIDRNIWLDEDEDEDTGFLEYFIIAIFLGLLMWMITTWLLVR</sequence>
<dbReference type="EMBL" id="BLAB01000001">
    <property type="protein sequence ID" value="GER92550.1"/>
    <property type="molecule type" value="Genomic_DNA"/>
</dbReference>
<evidence type="ECO:0000313" key="2">
    <source>
        <dbReference type="EMBL" id="GER92550.1"/>
    </source>
</evidence>
<protein>
    <submittedName>
        <fullName evidence="2">Uncharacterized protein</fullName>
    </submittedName>
</protein>
<name>A0A5J4L149_9ZZZZ</name>